<sequence>MDWEALPRRLSRPKPRVVANVQLVPPRGLIDWDKERSDTAEDTRSRGTKEGKRDTDGSPWSSVSNKRRRRKSGESGKSGSWPKS</sequence>
<dbReference type="AlphaFoldDB" id="A0AAV2NMX2"/>
<protein>
    <submittedName>
        <fullName evidence="2">Uncharacterized protein</fullName>
    </submittedName>
</protein>
<evidence type="ECO:0000313" key="3">
    <source>
        <dbReference type="Proteomes" id="UP001497644"/>
    </source>
</evidence>
<organism evidence="2 3">
    <name type="scientific">Lasius platythorax</name>
    <dbReference type="NCBI Taxonomy" id="488582"/>
    <lineage>
        <taxon>Eukaryota</taxon>
        <taxon>Metazoa</taxon>
        <taxon>Ecdysozoa</taxon>
        <taxon>Arthropoda</taxon>
        <taxon>Hexapoda</taxon>
        <taxon>Insecta</taxon>
        <taxon>Pterygota</taxon>
        <taxon>Neoptera</taxon>
        <taxon>Endopterygota</taxon>
        <taxon>Hymenoptera</taxon>
        <taxon>Apocrita</taxon>
        <taxon>Aculeata</taxon>
        <taxon>Formicoidea</taxon>
        <taxon>Formicidae</taxon>
        <taxon>Formicinae</taxon>
        <taxon>Lasius</taxon>
        <taxon>Lasius</taxon>
    </lineage>
</organism>
<evidence type="ECO:0000313" key="2">
    <source>
        <dbReference type="EMBL" id="CAL1681050.1"/>
    </source>
</evidence>
<reference evidence="2" key="1">
    <citation type="submission" date="2024-04" db="EMBL/GenBank/DDBJ databases">
        <authorList>
            <consortium name="Molecular Ecology Group"/>
        </authorList>
    </citation>
    <scope>NUCLEOTIDE SEQUENCE</scope>
</reference>
<feature type="compositionally biased region" description="Basic and acidic residues" evidence="1">
    <location>
        <begin position="30"/>
        <end position="56"/>
    </location>
</feature>
<gene>
    <name evidence="2" type="ORF">LPLAT_LOCUS7209</name>
</gene>
<dbReference type="EMBL" id="OZ034826">
    <property type="protein sequence ID" value="CAL1681050.1"/>
    <property type="molecule type" value="Genomic_DNA"/>
</dbReference>
<accession>A0AAV2NMX2</accession>
<name>A0AAV2NMX2_9HYME</name>
<feature type="region of interest" description="Disordered" evidence="1">
    <location>
        <begin position="25"/>
        <end position="84"/>
    </location>
</feature>
<evidence type="ECO:0000256" key="1">
    <source>
        <dbReference type="SAM" id="MobiDB-lite"/>
    </source>
</evidence>
<proteinExistence type="predicted"/>
<dbReference type="Proteomes" id="UP001497644">
    <property type="component" value="Chromosome 3"/>
</dbReference>
<feature type="compositionally biased region" description="Low complexity" evidence="1">
    <location>
        <begin position="75"/>
        <end position="84"/>
    </location>
</feature>
<keyword evidence="3" id="KW-1185">Reference proteome</keyword>